<dbReference type="EMBL" id="CP016172">
    <property type="protein sequence ID" value="ANN76697.1"/>
    <property type="molecule type" value="Genomic_DNA"/>
</dbReference>
<dbReference type="AlphaFoldDB" id="A0A193G9N4"/>
<accession>A0A193G9N4</accession>
<dbReference type="Proteomes" id="UP000091926">
    <property type="component" value="Chromosome"/>
</dbReference>
<dbReference type="InterPro" id="IPR052896">
    <property type="entry name" value="GGT-like_enzyme"/>
</dbReference>
<dbReference type="InterPro" id="IPR043137">
    <property type="entry name" value="GGT_ssub_C"/>
</dbReference>
<protein>
    <submittedName>
        <fullName evidence="1">Gamma-glutamyltransferase</fullName>
    </submittedName>
</protein>
<keyword evidence="2" id="KW-1185">Reference proteome</keyword>
<dbReference type="RefSeq" id="WP_066654926.1">
    <property type="nucleotide sequence ID" value="NZ_CBCSCL010000016.1"/>
</dbReference>
<organism evidence="1 2">
    <name type="scientific">Bordetella flabilis</name>
    <dbReference type="NCBI Taxonomy" id="463014"/>
    <lineage>
        <taxon>Bacteria</taxon>
        <taxon>Pseudomonadati</taxon>
        <taxon>Pseudomonadota</taxon>
        <taxon>Betaproteobacteria</taxon>
        <taxon>Burkholderiales</taxon>
        <taxon>Alcaligenaceae</taxon>
        <taxon>Bordetella</taxon>
    </lineage>
</organism>
<dbReference type="OrthoDB" id="5297205at2"/>
<dbReference type="KEGG" id="bfz:BAU07_05815"/>
<dbReference type="InterPro" id="IPR043138">
    <property type="entry name" value="GGT_lsub"/>
</dbReference>
<reference evidence="1 2" key="1">
    <citation type="submission" date="2016-06" db="EMBL/GenBank/DDBJ databases">
        <title>Complete genome sequences of Bordetella bronchialis and Bordetella flabilis.</title>
        <authorList>
            <person name="LiPuma J.J."/>
            <person name="Spilker T."/>
        </authorList>
    </citation>
    <scope>NUCLEOTIDE SEQUENCE [LARGE SCALE GENOMIC DNA]</scope>
    <source>
        <strain evidence="1 2">AU10664</strain>
    </source>
</reference>
<sequence length="534" mass="57381">MTFNWQNPYRTVRTPVFARNVVATSQPLAAQAGLRVLAAGGNAVDAAIAAAATLTLTEPVSNGLGSDCFAIVWDGSRLHGLNASGTAPAAWNPDYFRRKHNGAIPMRGWDSVTVPGCVAGWAALHEKMGTLSFEEVLAPAIDYAERGFAISPVVQQKWAAQADLLQTVPGFAEHFLPRGRAPAVGEHFVLKGAASTLKRIAATGGRDFYEGETAHKLVAHAQAHDAAMSLADLRDYQPEWVTPLSQPYRGYTLHQIPPNGQGIAALIALGILQNFDVAGRPVDHPDTQHLLIEAMKLAFADVYAHVGDARHMNVSAADMLSPAYLEERAKLIDMRRAKLFTTGHAPTGGTIYLTVADRNGMMVSFIQSNYMGFGSGIVVPGTGVSLQNRGHGFTLDPAHPNVVGGGKRPFHTIIPGFLMKEGAPVMSFGVMGGNMQPQGHLQTLVRMLDFGQQPQAACDAPRWKWNHGISVDIEPEMPQQVLDALRARGHLLEGLDDPYMDYGSGQFIWRLGDPAVDGYVAASDSRRDGLAAGF</sequence>
<dbReference type="Gene3D" id="3.60.20.40">
    <property type="match status" value="1"/>
</dbReference>
<proteinExistence type="predicted"/>
<dbReference type="PRINTS" id="PR01210">
    <property type="entry name" value="GGTRANSPTASE"/>
</dbReference>
<dbReference type="Gene3D" id="1.10.246.130">
    <property type="match status" value="1"/>
</dbReference>
<gene>
    <name evidence="1" type="ORF">BAU07_05815</name>
</gene>
<dbReference type="InterPro" id="IPR029055">
    <property type="entry name" value="Ntn_hydrolases_N"/>
</dbReference>
<keyword evidence="1" id="KW-0808">Transferase</keyword>
<dbReference type="Pfam" id="PF01019">
    <property type="entry name" value="G_glu_transpept"/>
    <property type="match status" value="1"/>
</dbReference>
<name>A0A193G9N4_9BORD</name>
<dbReference type="GO" id="GO:0016740">
    <property type="term" value="F:transferase activity"/>
    <property type="evidence" value="ECO:0007669"/>
    <property type="project" value="UniProtKB-KW"/>
</dbReference>
<dbReference type="SUPFAM" id="SSF56235">
    <property type="entry name" value="N-terminal nucleophile aminohydrolases (Ntn hydrolases)"/>
    <property type="match status" value="1"/>
</dbReference>
<dbReference type="PANTHER" id="PTHR43881:SF1">
    <property type="entry name" value="GAMMA-GLUTAMYLTRANSPEPTIDASE (AFU_ORTHOLOGUE AFUA_4G13580)"/>
    <property type="match status" value="1"/>
</dbReference>
<evidence type="ECO:0000313" key="1">
    <source>
        <dbReference type="EMBL" id="ANN76697.1"/>
    </source>
</evidence>
<dbReference type="PANTHER" id="PTHR43881">
    <property type="entry name" value="GAMMA-GLUTAMYLTRANSPEPTIDASE (AFU_ORTHOLOGUE AFUA_4G13580)"/>
    <property type="match status" value="1"/>
</dbReference>
<dbReference type="STRING" id="463014.BAU07_05815"/>
<evidence type="ECO:0000313" key="2">
    <source>
        <dbReference type="Proteomes" id="UP000091926"/>
    </source>
</evidence>